<evidence type="ECO:0000313" key="1">
    <source>
        <dbReference type="EMBL" id="AGX87110.1"/>
    </source>
</evidence>
<reference evidence="1 2" key="1">
    <citation type="journal article" date="2013" name="Genome Biol.">
        <title>Genomic analysis reveals key aspects of prokaryotic symbiosis in the phototrophic consortium "Chlorochromatium aggregatum".</title>
        <authorList>
            <person name="Liu Z."/>
            <person name="Muller J."/>
            <person name="Li T."/>
            <person name="Alvey R.M."/>
            <person name="Vogl K."/>
            <person name="Frigaard N.U."/>
            <person name="Rockwell N.C."/>
            <person name="Boyd E.S."/>
            <person name="Tomsho L.P."/>
            <person name="Schuster S.C."/>
            <person name="Henke P."/>
            <person name="Rohde M."/>
            <person name="Overmann J."/>
            <person name="Bryant D.A."/>
        </authorList>
    </citation>
    <scope>NUCLEOTIDE SEQUENCE [LARGE SCALE GENOMIC DNA]</scope>
    <source>
        <strain evidence="1">CR</strain>
    </source>
</reference>
<keyword evidence="2" id="KW-1185">Reference proteome</keyword>
<dbReference type="HOGENOM" id="CLU_2951745_0_0_4"/>
<proteinExistence type="predicted"/>
<dbReference type="STRING" id="946483.Cenrod_1012"/>
<gene>
    <name evidence="1" type="ORF">Cenrod_1012</name>
</gene>
<dbReference type="KEGG" id="cbx:Cenrod_1012"/>
<name>U5N734_9BURK</name>
<dbReference type="EMBL" id="CP004885">
    <property type="protein sequence ID" value="AGX87110.1"/>
    <property type="molecule type" value="Genomic_DNA"/>
</dbReference>
<sequence>MHRCGVPCLFSGLVLATLQALSTPMQPDSDHAPGFCFVPLEFLPITLLSLPARFQLGSG</sequence>
<protein>
    <submittedName>
        <fullName evidence="1">Uncharacterized protein</fullName>
    </submittedName>
</protein>
<dbReference type="Proteomes" id="UP000017184">
    <property type="component" value="Chromosome"/>
</dbReference>
<evidence type="ECO:0000313" key="2">
    <source>
        <dbReference type="Proteomes" id="UP000017184"/>
    </source>
</evidence>
<organism evidence="1 2">
    <name type="scientific">Candidatus Symbiobacter mobilis CR</name>
    <dbReference type="NCBI Taxonomy" id="946483"/>
    <lineage>
        <taxon>Bacteria</taxon>
        <taxon>Pseudomonadati</taxon>
        <taxon>Pseudomonadota</taxon>
        <taxon>Betaproteobacteria</taxon>
        <taxon>Burkholderiales</taxon>
        <taxon>Comamonadaceae</taxon>
    </lineage>
</organism>
<dbReference type="AlphaFoldDB" id="U5N734"/>
<accession>U5N734</accession>